<feature type="domain" description="Putative glycogen debranching enzyme N-terminal" evidence="1">
    <location>
        <begin position="29"/>
        <end position="219"/>
    </location>
</feature>
<evidence type="ECO:0000313" key="4">
    <source>
        <dbReference type="Proteomes" id="UP001057520"/>
    </source>
</evidence>
<keyword evidence="4" id="KW-1185">Reference proteome</keyword>
<dbReference type="InterPro" id="IPR008928">
    <property type="entry name" value="6-hairpin_glycosidase_sf"/>
</dbReference>
<feature type="domain" description="Mannosylglycerate hydrolase MGH1-like glycoside hydrolase" evidence="2">
    <location>
        <begin position="300"/>
        <end position="608"/>
    </location>
</feature>
<evidence type="ECO:0000259" key="1">
    <source>
        <dbReference type="Pfam" id="PF14742"/>
    </source>
</evidence>
<dbReference type="Pfam" id="PF22422">
    <property type="entry name" value="MGH1-like_GH"/>
    <property type="match status" value="1"/>
</dbReference>
<sequence length="720" mass="80197">MENLAPALDAPVDYGVTAEVRAPQNLYALKDKDTFIVADQFGDIAGQGDGLFHNDTRILSFYRLSLGGRAPSLLSAAVAHDNVFFTCNSTNQALPYPGERMGPPGVLHIERKRFLWEERLYERIRCVNYSRDTVLLPMAIEFDADFHDMFEVRGTQRAKRGIKGPPHIDGRRVAYSYIGLDGVERASFISFSHAPFRLGAHKAEFMFSLQAEGETELYIEIGVTNGHVPSRERFRDAAARARWDMRSRRRHGARLHSSGRLFNEWLGKSRSDLALLTTRMETGPYPYAGIPWFSTAFGRDAIITAWQILWFEPSLAKGVLRYLAAHQAQERSAFRDSAPGKIMHETRKGEMPAMGEVPFGRYYGGVDTTPLFVALAGAYQARTGDDKLIDELWPALQRAMHWIENDGDSDGDGLIDYARGQDSGLSNQGWKDSEDSVFHADGRYPSGPIALVEVQGYAFAAYRGMARLAERRGEIGQAAIWRQKAERLREKVEALFWMEERGFYGIAVDGQGQLCRVLSSNPGHLLFCGLPSPERARKVSDQLLSANFNSGWGVRTLATGEARFNPISYHNGSVWPHDTALCVMGLSQYGERDGVVKLTADLFETASRMAMRLPELFCGFPRSPGEPPVAYPVACLPQAWAAGSVFMMLQACLGITIDANRGEISLVDPRLPIGIDRLRVEHLRVGTAAVDLIFERQGERVAVRAEGDVPLNIRSKPSWD</sequence>
<dbReference type="InterPro" id="IPR054491">
    <property type="entry name" value="MGH1-like_GH"/>
</dbReference>
<dbReference type="InterPro" id="IPR032856">
    <property type="entry name" value="GDE_N_bis"/>
</dbReference>
<evidence type="ECO:0000259" key="2">
    <source>
        <dbReference type="Pfam" id="PF22422"/>
    </source>
</evidence>
<dbReference type="SUPFAM" id="SSF48208">
    <property type="entry name" value="Six-hairpin glycosidases"/>
    <property type="match status" value="1"/>
</dbReference>
<name>A0ABY4ZZA2_9CAUL</name>
<dbReference type="Gene3D" id="1.50.10.10">
    <property type="match status" value="1"/>
</dbReference>
<dbReference type="InterPro" id="IPR012341">
    <property type="entry name" value="6hp_glycosidase-like_sf"/>
</dbReference>
<reference evidence="3 4" key="1">
    <citation type="submission" date="2022-04" db="EMBL/GenBank/DDBJ databases">
        <title>Genome sequence of soybean root-associated Caulobacter segnis RL271.</title>
        <authorList>
            <person name="Longley R."/>
            <person name="Bonito G."/>
            <person name="Trigodet F."/>
            <person name="Crosson S."/>
            <person name="Fiebig A."/>
        </authorList>
    </citation>
    <scope>NUCLEOTIDE SEQUENCE [LARGE SCALE GENOMIC DNA]</scope>
    <source>
        <strain evidence="3 4">RL271</strain>
    </source>
</reference>
<dbReference type="EMBL" id="CP096040">
    <property type="protein sequence ID" value="USQ98137.1"/>
    <property type="molecule type" value="Genomic_DNA"/>
</dbReference>
<dbReference type="Proteomes" id="UP001057520">
    <property type="component" value="Chromosome"/>
</dbReference>
<organism evidence="3 4">
    <name type="scientific">Caulobacter segnis</name>
    <dbReference type="NCBI Taxonomy" id="88688"/>
    <lineage>
        <taxon>Bacteria</taxon>
        <taxon>Pseudomonadati</taxon>
        <taxon>Pseudomonadota</taxon>
        <taxon>Alphaproteobacteria</taxon>
        <taxon>Caulobacterales</taxon>
        <taxon>Caulobacteraceae</taxon>
        <taxon>Caulobacter</taxon>
    </lineage>
</organism>
<dbReference type="Pfam" id="PF14742">
    <property type="entry name" value="GDE_N_bis"/>
    <property type="match status" value="1"/>
</dbReference>
<proteinExistence type="predicted"/>
<accession>A0ABY4ZZA2</accession>
<gene>
    <name evidence="3" type="ORF">MZV50_11595</name>
</gene>
<evidence type="ECO:0000313" key="3">
    <source>
        <dbReference type="EMBL" id="USQ98137.1"/>
    </source>
</evidence>
<protein>
    <submittedName>
        <fullName evidence="3">Amylo-alpha-1,6-glucosidase</fullName>
    </submittedName>
</protein>